<comment type="caution">
    <text evidence="1">The sequence shown here is derived from an EMBL/GenBank/DDBJ whole genome shotgun (WGS) entry which is preliminary data.</text>
</comment>
<dbReference type="AlphaFoldDB" id="A0AAW0MH98"/>
<protein>
    <submittedName>
        <fullName evidence="1">Uncharacterized protein</fullName>
    </submittedName>
</protein>
<proteinExistence type="predicted"/>
<reference evidence="1" key="1">
    <citation type="submission" date="2017-12" db="EMBL/GenBank/DDBJ databases">
        <authorList>
            <person name="Barbosa P."/>
            <person name="Usie A."/>
            <person name="Ramos A.M."/>
        </authorList>
    </citation>
    <scope>NUCLEOTIDE SEQUENCE</scope>
    <source>
        <strain evidence="1">HL8</strain>
        <tissue evidence="1">Leaves</tissue>
    </source>
</reference>
<gene>
    <name evidence="1" type="ORF">CFP56_024233</name>
</gene>
<reference evidence="1" key="3">
    <citation type="submission" date="2023-07" db="EMBL/GenBank/DDBJ databases">
        <title>An improved reference 1 genome and first organelle genomes of Quercus suber.</title>
        <authorList>
            <consortium name="Genosuber Consortium"/>
            <person name="Usie A."/>
            <person name="Serra O."/>
            <person name="Barros P."/>
        </authorList>
    </citation>
    <scope>NUCLEOTIDE SEQUENCE</scope>
    <source>
        <strain evidence="1">HL8</strain>
        <tissue evidence="1">Leaves</tissue>
    </source>
</reference>
<dbReference type="EMBL" id="PKMF04000003">
    <property type="protein sequence ID" value="KAK7861229.1"/>
    <property type="molecule type" value="Genomic_DNA"/>
</dbReference>
<organism evidence="1">
    <name type="scientific">Quercus suber</name>
    <name type="common">Cork oak</name>
    <dbReference type="NCBI Taxonomy" id="58331"/>
    <lineage>
        <taxon>Eukaryota</taxon>
        <taxon>Viridiplantae</taxon>
        <taxon>Streptophyta</taxon>
        <taxon>Embryophyta</taxon>
        <taxon>Tracheophyta</taxon>
        <taxon>Spermatophyta</taxon>
        <taxon>Magnoliopsida</taxon>
        <taxon>eudicotyledons</taxon>
        <taxon>Gunneridae</taxon>
        <taxon>Pentapetalae</taxon>
        <taxon>rosids</taxon>
        <taxon>fabids</taxon>
        <taxon>Fagales</taxon>
        <taxon>Fagaceae</taxon>
        <taxon>Quercus</taxon>
    </lineage>
</organism>
<accession>A0AAW0MH98</accession>
<sequence length="18" mass="2139">MTIGLLIFFQKYFLYPSG</sequence>
<reference evidence="1" key="2">
    <citation type="journal article" date="2018" name="Sci. Data">
        <title>The draft genome sequence of cork oak.</title>
        <authorList>
            <person name="Ramos A.M."/>
            <person name="Usie A."/>
            <person name="Barbosa P."/>
            <person name="Barros P.M."/>
            <person name="Capote T."/>
            <person name="Chaves I."/>
            <person name="Simoes F."/>
            <person name="Abreu I."/>
            <person name="Carrasquinho I."/>
            <person name="Faro C."/>
            <person name="Guimaraes J.B."/>
            <person name="Mendonca D."/>
            <person name="Nobrega F."/>
            <person name="Rodrigues L."/>
            <person name="Saibo N.J.M."/>
            <person name="Varela M.C."/>
            <person name="Egas C."/>
            <person name="Matos J."/>
            <person name="Miguel C.M."/>
            <person name="Oliveira M.M."/>
            <person name="Ricardo C.P."/>
            <person name="Goncalves S."/>
        </authorList>
    </citation>
    <scope>NUCLEOTIDE SEQUENCE [LARGE SCALE GENOMIC DNA]</scope>
    <source>
        <strain evidence="1">HL8</strain>
    </source>
</reference>
<evidence type="ECO:0000313" key="1">
    <source>
        <dbReference type="EMBL" id="KAK7861229.1"/>
    </source>
</evidence>
<name>A0AAW0MH98_QUESU</name>